<protein>
    <submittedName>
        <fullName evidence="1">Uncharacterized protein</fullName>
    </submittedName>
</protein>
<evidence type="ECO:0000313" key="1">
    <source>
        <dbReference type="EMBL" id="RCV36794.1"/>
    </source>
</evidence>
<dbReference type="OrthoDB" id="676037at2759"/>
<organism evidence="1">
    <name type="scientific">Setaria italica</name>
    <name type="common">Foxtail millet</name>
    <name type="synonym">Panicum italicum</name>
    <dbReference type="NCBI Taxonomy" id="4555"/>
    <lineage>
        <taxon>Eukaryota</taxon>
        <taxon>Viridiplantae</taxon>
        <taxon>Streptophyta</taxon>
        <taxon>Embryophyta</taxon>
        <taxon>Tracheophyta</taxon>
        <taxon>Spermatophyta</taxon>
        <taxon>Magnoliopsida</taxon>
        <taxon>Liliopsida</taxon>
        <taxon>Poales</taxon>
        <taxon>Poaceae</taxon>
        <taxon>PACMAD clade</taxon>
        <taxon>Panicoideae</taxon>
        <taxon>Panicodae</taxon>
        <taxon>Paniceae</taxon>
        <taxon>Cenchrinae</taxon>
        <taxon>Setaria</taxon>
    </lineage>
</organism>
<proteinExistence type="predicted"/>
<dbReference type="AlphaFoldDB" id="A0A368S382"/>
<dbReference type="STRING" id="4555.A0A368S382"/>
<accession>A0A368S382</accession>
<reference evidence="1" key="1">
    <citation type="journal article" date="2012" name="Nat. Biotechnol.">
        <title>Reference genome sequence of the model plant Setaria.</title>
        <authorList>
            <person name="Bennetzen J.L."/>
            <person name="Schmutz J."/>
            <person name="Wang H."/>
            <person name="Percifield R."/>
            <person name="Hawkins J."/>
            <person name="Pontaroli A.C."/>
            <person name="Estep M."/>
            <person name="Feng L."/>
            <person name="Vaughn J.N."/>
            <person name="Grimwood J."/>
            <person name="Jenkins J."/>
            <person name="Barry K."/>
            <person name="Lindquist E."/>
            <person name="Hellsten U."/>
            <person name="Deshpande S."/>
            <person name="Wang X."/>
            <person name="Wu X."/>
            <person name="Mitros T."/>
            <person name="Triplett J."/>
            <person name="Yang X."/>
            <person name="Ye C.Y."/>
            <person name="Mauro-Herrera M."/>
            <person name="Wang L."/>
            <person name="Li P."/>
            <person name="Sharma M."/>
            <person name="Sharma R."/>
            <person name="Ronald P.C."/>
            <person name="Panaud O."/>
            <person name="Kellogg E.A."/>
            <person name="Brutnell T.P."/>
            <person name="Doust A.N."/>
            <person name="Tuskan G.A."/>
            <person name="Rokhsar D."/>
            <person name="Devos K.M."/>
        </authorList>
    </citation>
    <scope>NUCLEOTIDE SEQUENCE [LARGE SCALE GENOMIC DNA]</scope>
    <source>
        <strain evidence="1">Yugu1</strain>
    </source>
</reference>
<gene>
    <name evidence="1" type="ORF">SETIT_8G010000v2</name>
</gene>
<sequence>MVLGGNCRPISVDQYWVWVKSILPRAQQFHMVGLSAVFWAIWISRNKVFFEAKQCRSPTGIICLAASFLSYWAGLLKPEDKGDLAAGAEALKAAALHFHPQEATPEDVGVALIQ</sequence>
<reference evidence="1" key="2">
    <citation type="submission" date="2015-07" db="EMBL/GenBank/DDBJ databases">
        <authorList>
            <person name="Noorani M."/>
        </authorList>
    </citation>
    <scope>NUCLEOTIDE SEQUENCE</scope>
    <source>
        <strain evidence="1">Yugu1</strain>
    </source>
</reference>
<dbReference type="EMBL" id="CM003535">
    <property type="protein sequence ID" value="RCV36794.1"/>
    <property type="molecule type" value="Genomic_DNA"/>
</dbReference>
<name>A0A368S382_SETIT</name>